<dbReference type="AlphaFoldDB" id="W6A6A5"/>
<feature type="transmembrane region" description="Helical" evidence="1">
    <location>
        <begin position="101"/>
        <end position="119"/>
    </location>
</feature>
<keyword evidence="1" id="KW-1133">Transmembrane helix</keyword>
<feature type="transmembrane region" description="Helical" evidence="1">
    <location>
        <begin position="75"/>
        <end position="95"/>
    </location>
</feature>
<dbReference type="STRING" id="1276246.SCULI_v1c01450"/>
<gene>
    <name evidence="2" type="ORF">SCULI_v1c01450</name>
</gene>
<proteinExistence type="predicted"/>
<dbReference type="PATRIC" id="fig|1276246.3.peg.145"/>
<evidence type="ECO:0000256" key="1">
    <source>
        <dbReference type="SAM" id="Phobius"/>
    </source>
</evidence>
<keyword evidence="3" id="KW-1185">Reference proteome</keyword>
<dbReference type="EMBL" id="CP006681">
    <property type="protein sequence ID" value="AHI52486.1"/>
    <property type="molecule type" value="Genomic_DNA"/>
</dbReference>
<evidence type="ECO:0000313" key="3">
    <source>
        <dbReference type="Proteomes" id="UP000019267"/>
    </source>
</evidence>
<keyword evidence="1" id="KW-0472">Membrane</keyword>
<protein>
    <submittedName>
        <fullName evidence="2">Uncharacterized protein</fullName>
    </submittedName>
</protein>
<feature type="transmembrane region" description="Helical" evidence="1">
    <location>
        <begin position="42"/>
        <end position="63"/>
    </location>
</feature>
<evidence type="ECO:0000313" key="2">
    <source>
        <dbReference type="EMBL" id="AHI52486.1"/>
    </source>
</evidence>
<reference evidence="2 3" key="1">
    <citation type="journal article" date="2014" name="Genome Biol. Evol.">
        <title>Molecular evolution of the substrate utilization strategies and putative virulence factors in mosquito-associated Spiroplasma species.</title>
        <authorList>
            <person name="Chang T.H."/>
            <person name="Lo W.S."/>
            <person name="Ku C."/>
            <person name="Chen L.L."/>
            <person name="Kuo C.H."/>
        </authorList>
    </citation>
    <scope>NUCLEOTIDE SEQUENCE [LARGE SCALE GENOMIC DNA]</scope>
    <source>
        <strain evidence="2">AES-1</strain>
    </source>
</reference>
<sequence length="126" mass="14277">MRTSSYALAITGTVFGLVIQILSAFLYVPIAKELGIYDERGFGFALTLFYILCNIIWLIFFAAFSLNKKKISKRFVGGIIGIAYSILVILASWVFVTWIFWILNFICAVIIIVASSFFIKDNRENL</sequence>
<organism evidence="2 3">
    <name type="scientific">Spiroplasma culicicola AES-1</name>
    <dbReference type="NCBI Taxonomy" id="1276246"/>
    <lineage>
        <taxon>Bacteria</taxon>
        <taxon>Bacillati</taxon>
        <taxon>Mycoplasmatota</taxon>
        <taxon>Mollicutes</taxon>
        <taxon>Entomoplasmatales</taxon>
        <taxon>Spiroplasmataceae</taxon>
        <taxon>Spiroplasma</taxon>
    </lineage>
</organism>
<feature type="transmembrane region" description="Helical" evidence="1">
    <location>
        <begin position="7"/>
        <end position="30"/>
    </location>
</feature>
<dbReference type="KEGG" id="scq:SCULI_v1c01450"/>
<accession>W6A6A5</accession>
<name>W6A6A5_9MOLU</name>
<dbReference type="Proteomes" id="UP000019267">
    <property type="component" value="Chromosome"/>
</dbReference>
<dbReference type="HOGENOM" id="CLU_1980169_0_0_14"/>
<keyword evidence="1" id="KW-0812">Transmembrane</keyword>
<dbReference type="OrthoDB" id="9904510at2"/>
<dbReference type="RefSeq" id="WP_025362731.1">
    <property type="nucleotide sequence ID" value="NZ_CP006681.1"/>
</dbReference>